<dbReference type="GeneID" id="54287088"/>
<name>A0A6A5X6Y1_9PLEO</name>
<accession>A0A6A5X6Y1</accession>
<dbReference type="OrthoDB" id="3344043at2759"/>
<keyword evidence="2" id="KW-1185">Reference proteome</keyword>
<reference evidence="1" key="1">
    <citation type="journal article" date="2020" name="Stud. Mycol.">
        <title>101 Dothideomycetes genomes: a test case for predicting lifestyles and emergence of pathogens.</title>
        <authorList>
            <person name="Haridas S."/>
            <person name="Albert R."/>
            <person name="Binder M."/>
            <person name="Bloem J."/>
            <person name="Labutti K."/>
            <person name="Salamov A."/>
            <person name="Andreopoulos B."/>
            <person name="Baker S."/>
            <person name="Barry K."/>
            <person name="Bills G."/>
            <person name="Bluhm B."/>
            <person name="Cannon C."/>
            <person name="Castanera R."/>
            <person name="Culley D."/>
            <person name="Daum C."/>
            <person name="Ezra D."/>
            <person name="Gonzalez J."/>
            <person name="Henrissat B."/>
            <person name="Kuo A."/>
            <person name="Liang C."/>
            <person name="Lipzen A."/>
            <person name="Lutzoni F."/>
            <person name="Magnuson J."/>
            <person name="Mondo S."/>
            <person name="Nolan M."/>
            <person name="Ohm R."/>
            <person name="Pangilinan J."/>
            <person name="Park H.-J."/>
            <person name="Ramirez L."/>
            <person name="Alfaro M."/>
            <person name="Sun H."/>
            <person name="Tritt A."/>
            <person name="Yoshinaga Y."/>
            <person name="Zwiers L.-H."/>
            <person name="Turgeon B."/>
            <person name="Goodwin S."/>
            <person name="Spatafora J."/>
            <person name="Crous P."/>
            <person name="Grigoriev I."/>
        </authorList>
    </citation>
    <scope>NUCLEOTIDE SEQUENCE</scope>
    <source>
        <strain evidence="1">CBS 175.79</strain>
    </source>
</reference>
<sequence>MSSSTTSNALVSANDAQQTFSQQGSLDWVALGRTQYSMSIAVLSRLAKAGIDTLTVAFGQAMCTQIPIGSHGEKVLAESMKGLTAKSFASDLLWFGVGVRHILHELVQTSQGCSLVALCAALTESHTISVSALVLYELAKECGGPRELAPSLEQWEALVRVAASVFNGSTLGLRISQIARLSVNKSPWTANSPTSHPVDLAKVLLAIGQVVHGNVQSVSVYGDSCCSWIAAWADFVLGLRVLVRHPDGHVVHANYNVKQTFAQVIVQFSAGENAPSSLQIRSRYFIRSGAEFVRQCFANVRSSVRVDMDFNTGRVQWDTMFLDVFGSQVQLLLQSINGGPDPLKLSRDIEAETMDRSPHLMPASLSENQIFTRLLAIFTIVFAVIESPDTVNGSAMRYHVRACEHVPELRHNSGNTRLAIATFLNLYGPESSLPDVLKDSEMTGIQHLIANYMECIHQLESLCRCGRHRYEGQQVEKIDPFCLPTMAETIMFTIVLLERIVLDSPLRPTTHGLYDLYPNSKYGPIPPPEIGLSNKSQNAFSPEDFVVRITRSTNHNCCAAFPAAAALFSGERWRNEVGIAKSDGKTYCYIQLLEGLTDNLQEARKIHVGSGGIEYGTRLHSTLFDTNYSEPHPGYPVRDTAVVDSIDHLNFDSTSNPIRVQLVIEEEPLHILLRYHVNTQQGDIFISPTVFFWHLLKANLYKFAARYSASDSKEWESVLRTHKYIMVHGEGLVKASDKYHLLRPLRGNVLGRCVAMSTTKSPMALVRTDEELQIFARFWARWLVDRDPADKAGDYCSLIS</sequence>
<gene>
    <name evidence="1" type="ORF">BU24DRAFT_429239</name>
</gene>
<proteinExistence type="predicted"/>
<evidence type="ECO:0000313" key="1">
    <source>
        <dbReference type="EMBL" id="KAF2008662.1"/>
    </source>
</evidence>
<dbReference type="AlphaFoldDB" id="A0A6A5X6Y1"/>
<protein>
    <submittedName>
        <fullName evidence="1">Uncharacterized protein</fullName>
    </submittedName>
</protein>
<dbReference type="EMBL" id="ML978082">
    <property type="protein sequence ID" value="KAF2008662.1"/>
    <property type="molecule type" value="Genomic_DNA"/>
</dbReference>
<evidence type="ECO:0000313" key="2">
    <source>
        <dbReference type="Proteomes" id="UP000799778"/>
    </source>
</evidence>
<dbReference type="Proteomes" id="UP000799778">
    <property type="component" value="Unassembled WGS sequence"/>
</dbReference>
<organism evidence="1 2">
    <name type="scientific">Aaosphaeria arxii CBS 175.79</name>
    <dbReference type="NCBI Taxonomy" id="1450172"/>
    <lineage>
        <taxon>Eukaryota</taxon>
        <taxon>Fungi</taxon>
        <taxon>Dikarya</taxon>
        <taxon>Ascomycota</taxon>
        <taxon>Pezizomycotina</taxon>
        <taxon>Dothideomycetes</taxon>
        <taxon>Pleosporomycetidae</taxon>
        <taxon>Pleosporales</taxon>
        <taxon>Pleosporales incertae sedis</taxon>
        <taxon>Aaosphaeria</taxon>
    </lineage>
</organism>
<dbReference type="RefSeq" id="XP_033377001.1">
    <property type="nucleotide sequence ID" value="XM_033529691.1"/>
</dbReference>